<evidence type="ECO:0000256" key="9">
    <source>
        <dbReference type="ARBA" id="ARBA00023128"/>
    </source>
</evidence>
<evidence type="ECO:0000313" key="14">
    <source>
        <dbReference type="Proteomes" id="UP000091967"/>
    </source>
</evidence>
<proteinExistence type="inferred from homology"/>
<dbReference type="PANTHER" id="PTHR12980:SF0">
    <property type="entry name" value="CYTOCHROME B-C1 COMPLEX SUBUNIT 9"/>
    <property type="match status" value="1"/>
</dbReference>
<dbReference type="FunFam" id="1.20.5.260:FF:000001">
    <property type="entry name" value="Cytochrome b-c1 complex subunit 9"/>
    <property type="match status" value="1"/>
</dbReference>
<evidence type="ECO:0000256" key="1">
    <source>
        <dbReference type="ARBA" id="ARBA00004434"/>
    </source>
</evidence>
<dbReference type="SUPFAM" id="SSF81514">
    <property type="entry name" value="Subunit X (non-heme 7 kDa protein) of cytochrome bc1 complex (Ubiquinol-cytochrome c reductase)"/>
    <property type="match status" value="1"/>
</dbReference>
<keyword evidence="3" id="KW-0813">Transport</keyword>
<comment type="similarity">
    <text evidence="2">Belongs to the UQCR10/QCR9 family.</text>
</comment>
<keyword evidence="7" id="KW-0249">Electron transport</keyword>
<evidence type="ECO:0000256" key="5">
    <source>
        <dbReference type="ARBA" id="ARBA00022692"/>
    </source>
</evidence>
<dbReference type="InterPro" id="IPR008027">
    <property type="entry name" value="QCR9"/>
</dbReference>
<dbReference type="GO" id="GO:0005743">
    <property type="term" value="C:mitochondrial inner membrane"/>
    <property type="evidence" value="ECO:0007669"/>
    <property type="project" value="UniProtKB-SubCell"/>
</dbReference>
<dbReference type="InterPro" id="IPR036656">
    <property type="entry name" value="QCR9_sf"/>
</dbReference>
<evidence type="ECO:0000256" key="4">
    <source>
        <dbReference type="ARBA" id="ARBA00022660"/>
    </source>
</evidence>
<dbReference type="GO" id="GO:0045275">
    <property type="term" value="C:respiratory chain complex III"/>
    <property type="evidence" value="ECO:0007669"/>
    <property type="project" value="InterPro"/>
</dbReference>
<name>A0A1B8B3I9_FUSPO</name>
<comment type="caution">
    <text evidence="13">The sequence shown here is derived from an EMBL/GenBank/DDBJ whole genome shotgun (WGS) entry which is preliminary data.</text>
</comment>
<dbReference type="EMBL" id="LYXU01000001">
    <property type="protein sequence ID" value="OBS27288.1"/>
    <property type="molecule type" value="Genomic_DNA"/>
</dbReference>
<keyword evidence="6" id="KW-0999">Mitochondrion inner membrane</keyword>
<dbReference type="GO" id="GO:0006122">
    <property type="term" value="P:mitochondrial electron transport, ubiquinol to cytochrome c"/>
    <property type="evidence" value="ECO:0007669"/>
    <property type="project" value="InterPro"/>
</dbReference>
<keyword evidence="5" id="KW-0812">Transmembrane</keyword>
<dbReference type="Gene3D" id="1.20.5.260">
    <property type="entry name" value="Cytochrome b-c1 complex subunit 9"/>
    <property type="match status" value="1"/>
</dbReference>
<evidence type="ECO:0000256" key="12">
    <source>
        <dbReference type="SAM" id="MobiDB-lite"/>
    </source>
</evidence>
<keyword evidence="14" id="KW-1185">Reference proteome</keyword>
<evidence type="ECO:0000256" key="8">
    <source>
        <dbReference type="ARBA" id="ARBA00022989"/>
    </source>
</evidence>
<dbReference type="STRING" id="36050.A0A1B8B3I9"/>
<dbReference type="PANTHER" id="PTHR12980">
    <property type="entry name" value="UBIQUINOL-CYTOCHROME C REDUCTASE COMPLEX, SUBUNIT X"/>
    <property type="match status" value="1"/>
</dbReference>
<evidence type="ECO:0000256" key="11">
    <source>
        <dbReference type="ARBA" id="ARBA00044247"/>
    </source>
</evidence>
<keyword evidence="9" id="KW-0496">Mitochondrion</keyword>
<dbReference type="Proteomes" id="UP000091967">
    <property type="component" value="Unassembled WGS sequence"/>
</dbReference>
<reference evidence="13 14" key="1">
    <citation type="submission" date="2016-06" db="EMBL/GenBank/DDBJ databases">
        <title>Living apart together: crosstalk between the core and supernumerary genomes in a fungal plant pathogen.</title>
        <authorList>
            <person name="Vanheule A."/>
            <person name="Audenaert K."/>
            <person name="Warris S."/>
            <person name="Van De Geest H."/>
            <person name="Schijlen E."/>
            <person name="Hofte M."/>
            <person name="De Saeger S."/>
            <person name="Haesaert G."/>
            <person name="Waalwijk C."/>
            <person name="Van Der Lee T."/>
        </authorList>
    </citation>
    <scope>NUCLEOTIDE SEQUENCE [LARGE SCALE GENOMIC DNA]</scope>
    <source>
        <strain evidence="13 14">2516</strain>
    </source>
</reference>
<feature type="compositionally biased region" description="Polar residues" evidence="12">
    <location>
        <begin position="13"/>
        <end position="28"/>
    </location>
</feature>
<evidence type="ECO:0000313" key="13">
    <source>
        <dbReference type="EMBL" id="OBS27288.1"/>
    </source>
</evidence>
<keyword evidence="8" id="KW-1133">Transmembrane helix</keyword>
<evidence type="ECO:0000256" key="6">
    <source>
        <dbReference type="ARBA" id="ARBA00022792"/>
    </source>
</evidence>
<comment type="subcellular location">
    <subcellularLocation>
        <location evidence="1">Mitochondrion inner membrane</location>
        <topology evidence="1">Single-pass membrane protein</topology>
    </subcellularLocation>
</comment>
<feature type="region of interest" description="Disordered" evidence="12">
    <location>
        <begin position="13"/>
        <end position="44"/>
    </location>
</feature>
<dbReference type="Pfam" id="PF05365">
    <property type="entry name" value="UCR_UQCRX_QCR9"/>
    <property type="match status" value="1"/>
</dbReference>
<accession>A0A1B8B3I9</accession>
<keyword evidence="4" id="KW-0679">Respiratory chain</keyword>
<organism evidence="13 14">
    <name type="scientific">Fusarium poae</name>
    <dbReference type="NCBI Taxonomy" id="36050"/>
    <lineage>
        <taxon>Eukaryota</taxon>
        <taxon>Fungi</taxon>
        <taxon>Dikarya</taxon>
        <taxon>Ascomycota</taxon>
        <taxon>Pezizomycotina</taxon>
        <taxon>Sordariomycetes</taxon>
        <taxon>Hypocreomycetidae</taxon>
        <taxon>Hypocreales</taxon>
        <taxon>Nectriaceae</taxon>
        <taxon>Fusarium</taxon>
    </lineage>
</organism>
<gene>
    <name evidence="13" type="ORF">FPOA_01231</name>
</gene>
<keyword evidence="10" id="KW-0472">Membrane</keyword>
<evidence type="ECO:0000256" key="2">
    <source>
        <dbReference type="ARBA" id="ARBA00007856"/>
    </source>
</evidence>
<protein>
    <recommendedName>
        <fullName evidence="11">Complex III subunit 9</fullName>
    </recommendedName>
</protein>
<evidence type="ECO:0000256" key="7">
    <source>
        <dbReference type="ARBA" id="ARBA00022982"/>
    </source>
</evidence>
<sequence length="119" mass="13512">MVVKVGLGISGPACQSQRRTSPSFNRSLTIARRRRPPPTPSSVLDAQLRSSIKMAFANTLYRSLFSTNYLMLATVFSAGFAWEIGFNNVMDKVWDNNNRGRQWKDIRHKFIEGGDEDEE</sequence>
<dbReference type="AlphaFoldDB" id="A0A1B8B3I9"/>
<dbReference type="OMA" id="CAIQSKW"/>
<evidence type="ECO:0000256" key="3">
    <source>
        <dbReference type="ARBA" id="ARBA00022448"/>
    </source>
</evidence>
<evidence type="ECO:0000256" key="10">
    <source>
        <dbReference type="ARBA" id="ARBA00023136"/>
    </source>
</evidence>